<dbReference type="Pfam" id="PF03544">
    <property type="entry name" value="TonB_C"/>
    <property type="match status" value="1"/>
</dbReference>
<feature type="domain" description="TonB C-terminal" evidence="1">
    <location>
        <begin position="332"/>
        <end position="392"/>
    </location>
</feature>
<dbReference type="GO" id="GO:0055085">
    <property type="term" value="P:transmembrane transport"/>
    <property type="evidence" value="ECO:0007669"/>
    <property type="project" value="InterPro"/>
</dbReference>
<reference evidence="3" key="1">
    <citation type="submission" date="2018-06" db="EMBL/GenBank/DDBJ databases">
        <authorList>
            <person name="Lum Nde A."/>
            <person name="Hugo C."/>
        </authorList>
    </citation>
    <scope>NUCLEOTIDE SEQUENCE [LARGE SCALE GENOMIC DNA]</scope>
    <source>
        <strain evidence="3">1_F178</strain>
    </source>
</reference>
<comment type="caution">
    <text evidence="2">The sequence shown here is derived from an EMBL/GenBank/DDBJ whole genome shotgun (WGS) entry which is preliminary data.</text>
</comment>
<evidence type="ECO:0000259" key="1">
    <source>
        <dbReference type="Pfam" id="PF03544"/>
    </source>
</evidence>
<sequence length="396" mass="46555">MKQIITILFLTFSVTLFSQDLKTFEGNYKEGTAKYNFYKGKENNIILEGKFEYFKAKNQSEIGQHTQNLKVGTWKYHFENDGYKIEFYGNYTNDLKNGIWIFKFLENGISESYSLEFQDDILVGEVNWSGLKGEFDTKGRFIGIWEVKNDNDKYDATFNDNILIMLEKRTLNNILLSVYRPDTYSTDFTKLSFGDNPIIRKEYNLDWNFRLMSGEFNLDKIYDINRVTLDGISETYLEREIFFNAFFESITDKLNDKIFDYTNWTYFKLIELKNNPDFLYLNTQTIKPKKEAIHNNFNLDNLLVDEKPVFKDGNSNFIPFIKDNYFNFDEVSGNAVIEFLIDTQGNINILNVKTTGNFSEKEIRRVLNLSPKWTPAKKEGKPIDVKIVLPINVNRN</sequence>
<dbReference type="RefSeq" id="WP_115972232.1">
    <property type="nucleotide sequence ID" value="NZ_QNVT01000020.1"/>
</dbReference>
<evidence type="ECO:0000313" key="3">
    <source>
        <dbReference type="Proteomes" id="UP000256686"/>
    </source>
</evidence>
<organism evidence="2 3">
    <name type="scientific">Chryseobacterium pennae</name>
    <dbReference type="NCBI Taxonomy" id="2258962"/>
    <lineage>
        <taxon>Bacteria</taxon>
        <taxon>Pseudomonadati</taxon>
        <taxon>Bacteroidota</taxon>
        <taxon>Flavobacteriia</taxon>
        <taxon>Flavobacteriales</taxon>
        <taxon>Weeksellaceae</taxon>
        <taxon>Chryseobacterium group</taxon>
        <taxon>Chryseobacterium</taxon>
    </lineage>
</organism>
<dbReference type="Gene3D" id="3.30.1150.10">
    <property type="match status" value="1"/>
</dbReference>
<evidence type="ECO:0000313" key="2">
    <source>
        <dbReference type="EMBL" id="REC60799.1"/>
    </source>
</evidence>
<dbReference type="AlphaFoldDB" id="A0A3D9C4X5"/>
<protein>
    <recommendedName>
        <fullName evidence="1">TonB C-terminal domain-containing protein</fullName>
    </recommendedName>
</protein>
<dbReference type="Proteomes" id="UP000256686">
    <property type="component" value="Unassembled WGS sequence"/>
</dbReference>
<accession>A0A3D9C4X5</accession>
<keyword evidence="3" id="KW-1185">Reference proteome</keyword>
<dbReference type="EMBL" id="QNVT01000020">
    <property type="protein sequence ID" value="REC60799.1"/>
    <property type="molecule type" value="Genomic_DNA"/>
</dbReference>
<proteinExistence type="predicted"/>
<dbReference type="InterPro" id="IPR037682">
    <property type="entry name" value="TonB_C"/>
</dbReference>
<gene>
    <name evidence="2" type="ORF">DRF65_18505</name>
</gene>
<name>A0A3D9C4X5_9FLAO</name>